<proteinExistence type="predicted"/>
<dbReference type="Gene3D" id="3.20.20.140">
    <property type="entry name" value="Metal-dependent hydrolases"/>
    <property type="match status" value="1"/>
</dbReference>
<accession>A0A381TV97</accession>
<dbReference type="GO" id="GO:0016810">
    <property type="term" value="F:hydrolase activity, acting on carbon-nitrogen (but not peptide) bonds"/>
    <property type="evidence" value="ECO:0007669"/>
    <property type="project" value="InterPro"/>
</dbReference>
<dbReference type="AlphaFoldDB" id="A0A381TV97"/>
<gene>
    <name evidence="2" type="ORF">METZ01_LOCUS72215</name>
</gene>
<dbReference type="PANTHER" id="PTHR22642">
    <property type="entry name" value="IMIDAZOLONEPROPIONASE"/>
    <property type="match status" value="1"/>
</dbReference>
<dbReference type="SUPFAM" id="SSF51338">
    <property type="entry name" value="Composite domain of metallo-dependent hydrolases"/>
    <property type="match status" value="1"/>
</dbReference>
<sequence>VAVRDGRFLAVGDPDDLVATYDGTLDTTLSDKVLLPGFVEAHSHKDTGGLWQYTYVGYEARTDPDGRSWPGCTTFEAVVERLREADRLLDDPNEPLLAWGLDPIFWSGERLDRRQLDAVSTTRRIFVAHSNMHLATVNSALMEAEGITPDTVAEGVPKDASGWPLGELQEFPAMALAGAAFRSFFGRQRSDEAIHLYGQAARNVGVTTLTDLGTSNLLDEAIVRQWLGIVDHGYPMRVAMFHGAMENGAVSDEDCAATLVDLKKQSTDHLRFGQVKLLLDGSIQGGTARLRWPGFQHGGPNGIWLIPPDQFARRLAPYHRAGLQVHTHANGDEAVDVLLDAFDEVQTAYPIPDHRHTVQHCQLTSPGQYQRMKALGMCANIFSNHTWFWGDQHISITVGPDRAARMNAARTALDLGVPLSMHSDSPVTPLGSLHVAWAAVNRLTPSGVVVGPDERITVAEALHAVTVGAAWQLRMEDEVGSISPRKFADLAILEADPFEVDPVELRDVPVWGTMCGGVLHQGA</sequence>
<feature type="domain" description="Amidohydrolase 3" evidence="1">
    <location>
        <begin position="29"/>
        <end position="518"/>
    </location>
</feature>
<dbReference type="Gene3D" id="3.10.310.70">
    <property type="match status" value="1"/>
</dbReference>
<evidence type="ECO:0000259" key="1">
    <source>
        <dbReference type="Pfam" id="PF07969"/>
    </source>
</evidence>
<dbReference type="InterPro" id="IPR013108">
    <property type="entry name" value="Amidohydro_3"/>
</dbReference>
<dbReference type="InterPro" id="IPR032466">
    <property type="entry name" value="Metal_Hydrolase"/>
</dbReference>
<dbReference type="Pfam" id="PF07969">
    <property type="entry name" value="Amidohydro_3"/>
    <property type="match status" value="1"/>
</dbReference>
<dbReference type="Gene3D" id="2.30.40.10">
    <property type="entry name" value="Urease, subunit C, domain 1"/>
    <property type="match status" value="1"/>
</dbReference>
<dbReference type="EMBL" id="UINC01005142">
    <property type="protein sequence ID" value="SVA19361.1"/>
    <property type="molecule type" value="Genomic_DNA"/>
</dbReference>
<dbReference type="PANTHER" id="PTHR22642:SF2">
    <property type="entry name" value="PROTEIN LONG AFTER FAR-RED 3"/>
    <property type="match status" value="1"/>
</dbReference>
<feature type="non-terminal residue" evidence="2">
    <location>
        <position position="1"/>
    </location>
</feature>
<dbReference type="SUPFAM" id="SSF51556">
    <property type="entry name" value="Metallo-dependent hydrolases"/>
    <property type="match status" value="1"/>
</dbReference>
<evidence type="ECO:0000313" key="2">
    <source>
        <dbReference type="EMBL" id="SVA19361.1"/>
    </source>
</evidence>
<reference evidence="2" key="1">
    <citation type="submission" date="2018-05" db="EMBL/GenBank/DDBJ databases">
        <authorList>
            <person name="Lanie J.A."/>
            <person name="Ng W.-L."/>
            <person name="Kazmierczak K.M."/>
            <person name="Andrzejewski T.M."/>
            <person name="Davidsen T.M."/>
            <person name="Wayne K.J."/>
            <person name="Tettelin H."/>
            <person name="Glass J.I."/>
            <person name="Rusch D."/>
            <person name="Podicherti R."/>
            <person name="Tsui H.-C.T."/>
            <person name="Winkler M.E."/>
        </authorList>
    </citation>
    <scope>NUCLEOTIDE SEQUENCE</scope>
</reference>
<dbReference type="InterPro" id="IPR033932">
    <property type="entry name" value="YtcJ-like"/>
</dbReference>
<organism evidence="2">
    <name type="scientific">marine metagenome</name>
    <dbReference type="NCBI Taxonomy" id="408172"/>
    <lineage>
        <taxon>unclassified sequences</taxon>
        <taxon>metagenomes</taxon>
        <taxon>ecological metagenomes</taxon>
    </lineage>
</organism>
<protein>
    <recommendedName>
        <fullName evidence="1">Amidohydrolase 3 domain-containing protein</fullName>
    </recommendedName>
</protein>
<dbReference type="InterPro" id="IPR011059">
    <property type="entry name" value="Metal-dep_hydrolase_composite"/>
</dbReference>
<name>A0A381TV97_9ZZZZ</name>
<dbReference type="CDD" id="cd01300">
    <property type="entry name" value="YtcJ_like"/>
    <property type="match status" value="1"/>
</dbReference>